<dbReference type="EMBL" id="CM044701">
    <property type="protein sequence ID" value="KAI5682312.1"/>
    <property type="molecule type" value="Genomic_DNA"/>
</dbReference>
<proteinExistence type="predicted"/>
<dbReference type="Proteomes" id="UP001060085">
    <property type="component" value="Linkage Group LG01"/>
</dbReference>
<gene>
    <name evidence="1" type="ORF">M9H77_03540</name>
</gene>
<accession>A0ACC0CBI3</accession>
<organism evidence="1 2">
    <name type="scientific">Catharanthus roseus</name>
    <name type="common">Madagascar periwinkle</name>
    <name type="synonym">Vinca rosea</name>
    <dbReference type="NCBI Taxonomy" id="4058"/>
    <lineage>
        <taxon>Eukaryota</taxon>
        <taxon>Viridiplantae</taxon>
        <taxon>Streptophyta</taxon>
        <taxon>Embryophyta</taxon>
        <taxon>Tracheophyta</taxon>
        <taxon>Spermatophyta</taxon>
        <taxon>Magnoliopsida</taxon>
        <taxon>eudicotyledons</taxon>
        <taxon>Gunneridae</taxon>
        <taxon>Pentapetalae</taxon>
        <taxon>asterids</taxon>
        <taxon>lamiids</taxon>
        <taxon>Gentianales</taxon>
        <taxon>Apocynaceae</taxon>
        <taxon>Rauvolfioideae</taxon>
        <taxon>Vinceae</taxon>
        <taxon>Catharanthinae</taxon>
        <taxon>Catharanthus</taxon>
    </lineage>
</organism>
<name>A0ACC0CBI3_CATRO</name>
<keyword evidence="2" id="KW-1185">Reference proteome</keyword>
<reference evidence="2" key="1">
    <citation type="journal article" date="2023" name="Nat. Plants">
        <title>Single-cell RNA sequencing provides a high-resolution roadmap for understanding the multicellular compartmentation of specialized metabolism.</title>
        <authorList>
            <person name="Sun S."/>
            <person name="Shen X."/>
            <person name="Li Y."/>
            <person name="Li Y."/>
            <person name="Wang S."/>
            <person name="Li R."/>
            <person name="Zhang H."/>
            <person name="Shen G."/>
            <person name="Guo B."/>
            <person name="Wei J."/>
            <person name="Xu J."/>
            <person name="St-Pierre B."/>
            <person name="Chen S."/>
            <person name="Sun C."/>
        </authorList>
    </citation>
    <scope>NUCLEOTIDE SEQUENCE [LARGE SCALE GENOMIC DNA]</scope>
</reference>
<protein>
    <submittedName>
        <fullName evidence="1">Uncharacterized protein</fullName>
    </submittedName>
</protein>
<evidence type="ECO:0000313" key="2">
    <source>
        <dbReference type="Proteomes" id="UP001060085"/>
    </source>
</evidence>
<sequence>MGIRSPPMTQAPSIPASTTAPLHLSADSITYSTDNIGPTYYLRAVYLTVVCSCSYRDGSSGSKYDSSELAASTPRFSGVIIFAYKPGGQGGRGAEKHTGGSILFTEIIVKWQKDLTKKFSRSKYLEELQKHQKREKKGEYVDFRSVEFWEKFHGLRRIAEEDAEAPVTAMPDDL</sequence>
<comment type="caution">
    <text evidence="1">The sequence shown here is derived from an EMBL/GenBank/DDBJ whole genome shotgun (WGS) entry which is preliminary data.</text>
</comment>
<evidence type="ECO:0000313" key="1">
    <source>
        <dbReference type="EMBL" id="KAI5682312.1"/>
    </source>
</evidence>